<keyword evidence="4" id="KW-1185">Reference proteome</keyword>
<protein>
    <submittedName>
        <fullName evidence="3">Uncharacterized protein</fullName>
    </submittedName>
</protein>
<feature type="transmembrane region" description="Helical" evidence="2">
    <location>
        <begin position="423"/>
        <end position="446"/>
    </location>
</feature>
<evidence type="ECO:0000313" key="3">
    <source>
        <dbReference type="EMBL" id="TFJ88483.1"/>
    </source>
</evidence>
<dbReference type="SUPFAM" id="SSF51126">
    <property type="entry name" value="Pectin lyase-like"/>
    <property type="match status" value="1"/>
</dbReference>
<proteinExistence type="predicted"/>
<reference evidence="3 4" key="1">
    <citation type="submission" date="2019-01" db="EMBL/GenBank/DDBJ databases">
        <title>Nuclear Genome Assembly of the Microalgal Biofuel strain Nannochloropsis salina CCMP1776.</title>
        <authorList>
            <person name="Hovde B."/>
        </authorList>
    </citation>
    <scope>NUCLEOTIDE SEQUENCE [LARGE SCALE GENOMIC DNA]</scope>
    <source>
        <strain evidence="3 4">CCMP1776</strain>
    </source>
</reference>
<name>A0A4D9DEC0_9STRA</name>
<feature type="transmembrane region" description="Helical" evidence="2">
    <location>
        <begin position="387"/>
        <end position="411"/>
    </location>
</feature>
<evidence type="ECO:0000256" key="1">
    <source>
        <dbReference type="SAM" id="MobiDB-lite"/>
    </source>
</evidence>
<comment type="caution">
    <text evidence="3">The sequence shown here is derived from an EMBL/GenBank/DDBJ whole genome shotgun (WGS) entry which is preliminary data.</text>
</comment>
<feature type="region of interest" description="Disordered" evidence="1">
    <location>
        <begin position="647"/>
        <end position="687"/>
    </location>
</feature>
<evidence type="ECO:0000256" key="2">
    <source>
        <dbReference type="SAM" id="Phobius"/>
    </source>
</evidence>
<feature type="compositionally biased region" description="Basic and acidic residues" evidence="1">
    <location>
        <begin position="143"/>
        <end position="154"/>
    </location>
</feature>
<dbReference type="Proteomes" id="UP000355283">
    <property type="component" value="Unassembled WGS sequence"/>
</dbReference>
<feature type="transmembrane region" description="Helical" evidence="2">
    <location>
        <begin position="54"/>
        <end position="72"/>
    </location>
</feature>
<keyword evidence="2" id="KW-0812">Transmembrane</keyword>
<dbReference type="AlphaFoldDB" id="A0A4D9DEC0"/>
<feature type="compositionally biased region" description="Basic and acidic residues" evidence="1">
    <location>
        <begin position="667"/>
        <end position="677"/>
    </location>
</feature>
<feature type="region of interest" description="Disordered" evidence="1">
    <location>
        <begin position="116"/>
        <end position="158"/>
    </location>
</feature>
<organism evidence="3 4">
    <name type="scientific">Nannochloropsis salina CCMP1776</name>
    <dbReference type="NCBI Taxonomy" id="1027361"/>
    <lineage>
        <taxon>Eukaryota</taxon>
        <taxon>Sar</taxon>
        <taxon>Stramenopiles</taxon>
        <taxon>Ochrophyta</taxon>
        <taxon>Eustigmatophyceae</taxon>
        <taxon>Eustigmatales</taxon>
        <taxon>Monodopsidaceae</taxon>
        <taxon>Microchloropsis</taxon>
        <taxon>Microchloropsis salina</taxon>
    </lineage>
</organism>
<sequence length="742" mass="77230">MRTACAALPTLLSVDEAHFESPEGLSCSVPSKGGRPPPYTTSSPASQCQRRRRALAATLLFLCLIAGIAAVFRSRRQEGNSKTSWPVIAEDKIIAPAVVSKGGPSEAVEGIIIEKSGSHESASSTATGSIPSEGLLPGGGGDARVEPAEEKGGGEEEDASWGDYIAVHGCTPDTGVQLRSLVETGSCPVITLTPGVRYVLDEEIHVRRAVVITGRPLTLPVIDAHLIARAFSVEAKGRLDLRFVEVWRGVPMAVVDEVYLELRGGVAWIREGGVGVFTGCVMLVHDDEVGDVLLASDLRVTARLYGGFLLLEAGTLRVRDCHMLLQRPGVLLREVYTVGGYILVVSGNLFMTGSTMTANFLFVTVVGVGNFISVLGGNAVITGSSFLLNAAFGVSQGIGMLVFVGGGSSILTGCVTQGNVGFLSFFGAGFGLWTGGGVSVLTGMVFNSNLCMSASAGAGLNNALGGGVMVKTGVVQAATVTHNMVAFLGVATFVGAGTVVYTDCVWTRISTMAVFFGGGGSLYLGAGVATLTNCVSAAVTCIVYVAAAGGDHAVMAGWLTMVNNYFFKYVIIAVYHGQGVDTCVTAGGALLVRVGYTGTPAIVATNPNLFNFYVAGNFFTLNSSTDVVLATRNVFKIWDAPDVGKRGMSAAGGGRRRELDDQGAAEEQDRWREEGARVEPGGPSQGQYAVTALGRTSSVVMRHVSWQENGLEDFKAAFRKGVLGSEPGGGCLSTPQAPAVVY</sequence>
<accession>A0A4D9DEC0</accession>
<feature type="compositionally biased region" description="Polar residues" evidence="1">
    <location>
        <begin position="119"/>
        <end position="130"/>
    </location>
</feature>
<keyword evidence="2" id="KW-0472">Membrane</keyword>
<dbReference type="InterPro" id="IPR011050">
    <property type="entry name" value="Pectin_lyase_fold/virulence"/>
</dbReference>
<feature type="region of interest" description="Disordered" evidence="1">
    <location>
        <begin position="22"/>
        <end position="47"/>
    </location>
</feature>
<evidence type="ECO:0000313" key="4">
    <source>
        <dbReference type="Proteomes" id="UP000355283"/>
    </source>
</evidence>
<gene>
    <name evidence="3" type="ORF">NSK_000057</name>
</gene>
<keyword evidence="2" id="KW-1133">Transmembrane helix</keyword>
<dbReference type="EMBL" id="SDOX01000001">
    <property type="protein sequence ID" value="TFJ88483.1"/>
    <property type="molecule type" value="Genomic_DNA"/>
</dbReference>
<feature type="transmembrane region" description="Helical" evidence="2">
    <location>
        <begin position="360"/>
        <end position="381"/>
    </location>
</feature>
<dbReference type="OrthoDB" id="10370322at2759"/>